<dbReference type="AlphaFoldDB" id="A0A7X0P8V0"/>
<accession>A0A7X0P8V0</accession>
<keyword evidence="2" id="KW-1185">Reference proteome</keyword>
<sequence>MKATEEFSGEDLMRIFDSGGWEEILPKSLPDQRLVSLAHQLRGFLWDEGELKPGEDTTAAVTLALLLLTKVDPSCLPFDESLPWAGKEELLREILMVLHVATHQEIVNRLLNRPKDVESLAVLTGICAEINVDPTPATRTP</sequence>
<evidence type="ECO:0000313" key="2">
    <source>
        <dbReference type="Proteomes" id="UP000575083"/>
    </source>
</evidence>
<dbReference type="Proteomes" id="UP000575083">
    <property type="component" value="Unassembled WGS sequence"/>
</dbReference>
<organism evidence="1 2">
    <name type="scientific">Acidovorax soli</name>
    <dbReference type="NCBI Taxonomy" id="592050"/>
    <lineage>
        <taxon>Bacteria</taxon>
        <taxon>Pseudomonadati</taxon>
        <taxon>Pseudomonadota</taxon>
        <taxon>Betaproteobacteria</taxon>
        <taxon>Burkholderiales</taxon>
        <taxon>Comamonadaceae</taxon>
        <taxon>Acidovorax</taxon>
    </lineage>
</organism>
<proteinExistence type="predicted"/>
<name>A0A7X0P8V0_9BURK</name>
<evidence type="ECO:0000313" key="1">
    <source>
        <dbReference type="EMBL" id="MBB6557465.1"/>
    </source>
</evidence>
<gene>
    <name evidence="1" type="ORF">HNP48_000129</name>
</gene>
<comment type="caution">
    <text evidence="1">The sequence shown here is derived from an EMBL/GenBank/DDBJ whole genome shotgun (WGS) entry which is preliminary data.</text>
</comment>
<protein>
    <submittedName>
        <fullName evidence="1">Uncharacterized protein</fullName>
    </submittedName>
</protein>
<reference evidence="1 2" key="1">
    <citation type="submission" date="2020-08" db="EMBL/GenBank/DDBJ databases">
        <title>Functional genomics of gut bacteria from endangered species of beetles.</title>
        <authorList>
            <person name="Carlos-Shanley C."/>
        </authorList>
    </citation>
    <scope>NUCLEOTIDE SEQUENCE [LARGE SCALE GENOMIC DNA]</scope>
    <source>
        <strain evidence="1 2">S00198</strain>
    </source>
</reference>
<dbReference type="EMBL" id="JACHLK010000001">
    <property type="protein sequence ID" value="MBB6557465.1"/>
    <property type="molecule type" value="Genomic_DNA"/>
</dbReference>